<dbReference type="Pfam" id="PF07000">
    <property type="entry name" value="DUF1308"/>
    <property type="match status" value="1"/>
</dbReference>
<dbReference type="PANTHER" id="PTHR13379:SF0">
    <property type="entry name" value="UPF0415 PROTEIN C7ORF25"/>
    <property type="match status" value="1"/>
</dbReference>
<evidence type="ECO:0000313" key="4">
    <source>
        <dbReference type="Proteomes" id="UP000777438"/>
    </source>
</evidence>
<gene>
    <name evidence="3" type="ORF">B0T10DRAFT_48269</name>
</gene>
<name>A0A9P8W4I6_9HYPO</name>
<comment type="caution">
    <text evidence="3">The sequence shown here is derived from an EMBL/GenBank/DDBJ whole genome shotgun (WGS) entry which is preliminary data.</text>
</comment>
<dbReference type="Proteomes" id="UP000777438">
    <property type="component" value="Unassembled WGS sequence"/>
</dbReference>
<feature type="domain" description="DUF1308" evidence="2">
    <location>
        <begin position="302"/>
        <end position="394"/>
    </location>
</feature>
<organism evidence="3 4">
    <name type="scientific">Thelonectria olida</name>
    <dbReference type="NCBI Taxonomy" id="1576542"/>
    <lineage>
        <taxon>Eukaryota</taxon>
        <taxon>Fungi</taxon>
        <taxon>Dikarya</taxon>
        <taxon>Ascomycota</taxon>
        <taxon>Pezizomycotina</taxon>
        <taxon>Sordariomycetes</taxon>
        <taxon>Hypocreomycetidae</taxon>
        <taxon>Hypocreales</taxon>
        <taxon>Nectriaceae</taxon>
        <taxon>Thelonectria</taxon>
    </lineage>
</organism>
<evidence type="ECO:0000313" key="3">
    <source>
        <dbReference type="EMBL" id="KAH6889188.1"/>
    </source>
</evidence>
<accession>A0A9P8W4I6</accession>
<feature type="compositionally biased region" description="Acidic residues" evidence="1">
    <location>
        <begin position="529"/>
        <end position="540"/>
    </location>
</feature>
<dbReference type="EMBL" id="JAGPYM010000011">
    <property type="protein sequence ID" value="KAH6889188.1"/>
    <property type="molecule type" value="Genomic_DNA"/>
</dbReference>
<keyword evidence="4" id="KW-1185">Reference proteome</keyword>
<dbReference type="OrthoDB" id="441890at2759"/>
<proteinExistence type="predicted"/>
<feature type="region of interest" description="Disordered" evidence="1">
    <location>
        <begin position="513"/>
        <end position="540"/>
    </location>
</feature>
<dbReference type="InterPro" id="IPR010733">
    <property type="entry name" value="DUF1308"/>
</dbReference>
<evidence type="ECO:0000256" key="1">
    <source>
        <dbReference type="SAM" id="MobiDB-lite"/>
    </source>
</evidence>
<sequence length="540" mass="61085">MTTINTPDPDDDPSSLQPRMLQSAQENSHLAHVCIQEVTALADRVKTKASPLQSTGLPTFLRVLQREKDTVDLIARIATEDAIRPEETLKQHNRRLEASVNVVSRSVAQWDRLKRCCGLVSVNKNFQGSSRNGRREEMIKRDISGRDKQTAHRLLKEQGRVEVDVVDLGREWLAVKAVHRDRLARELGDCGWAWGDHELGDRVDEDEWDDVPLAKFAKRLVAAAKLNRHEYHFPRIRLVLSNLCHGNDELDIFIDQLKHLDPLVQVTIEYQDGVFMSTPPPPLQTALANLVGGELEHLTQTLNLDHTILIDMISDLTHASLQPQPWQAQSTRSQIEQENLQPGGIMAAKLYPLLAGRKLICTMEAADHFHRVLEAVGTETERERGALLLPDDQSMSKEAIRERFQQLSIHPLPEDVQLPLDIAPEPWDKPSIEEAVSKGVLPEMALDVVECSGFKSAKLSIFVYGWAAKIVTLTSNKEVRGQMRTWVEANRRSETDLGPSIWKLDVTRNLLAKNANPRPGRFRKRRDGEEEDDDSDDQQE</sequence>
<reference evidence="3 4" key="1">
    <citation type="journal article" date="2021" name="Nat. Commun.">
        <title>Genetic determinants of endophytism in the Arabidopsis root mycobiome.</title>
        <authorList>
            <person name="Mesny F."/>
            <person name="Miyauchi S."/>
            <person name="Thiergart T."/>
            <person name="Pickel B."/>
            <person name="Atanasova L."/>
            <person name="Karlsson M."/>
            <person name="Huettel B."/>
            <person name="Barry K.W."/>
            <person name="Haridas S."/>
            <person name="Chen C."/>
            <person name="Bauer D."/>
            <person name="Andreopoulos W."/>
            <person name="Pangilinan J."/>
            <person name="LaButti K."/>
            <person name="Riley R."/>
            <person name="Lipzen A."/>
            <person name="Clum A."/>
            <person name="Drula E."/>
            <person name="Henrissat B."/>
            <person name="Kohler A."/>
            <person name="Grigoriev I.V."/>
            <person name="Martin F.M."/>
            <person name="Hacquard S."/>
        </authorList>
    </citation>
    <scope>NUCLEOTIDE SEQUENCE [LARGE SCALE GENOMIC DNA]</scope>
    <source>
        <strain evidence="3 4">MPI-CAGE-CH-0241</strain>
    </source>
</reference>
<dbReference type="PANTHER" id="PTHR13379">
    <property type="entry name" value="UNCHARACTERIZED DUF1308"/>
    <property type="match status" value="1"/>
</dbReference>
<protein>
    <recommendedName>
        <fullName evidence="2">DUF1308 domain-containing protein</fullName>
    </recommendedName>
</protein>
<dbReference type="AlphaFoldDB" id="A0A9P8W4I6"/>
<evidence type="ECO:0000259" key="2">
    <source>
        <dbReference type="Pfam" id="PF07000"/>
    </source>
</evidence>